<keyword evidence="2" id="KW-1185">Reference proteome</keyword>
<protein>
    <submittedName>
        <fullName evidence="1">Uncharacterized protein</fullName>
    </submittedName>
</protein>
<dbReference type="EMBL" id="JBGNUJ010000012">
    <property type="protein sequence ID" value="KAL3952843.1"/>
    <property type="molecule type" value="Genomic_DNA"/>
</dbReference>
<reference evidence="1" key="1">
    <citation type="submission" date="2024-12" db="EMBL/GenBank/DDBJ databases">
        <title>Comparative genomics and development of molecular markers within Purpureocillium lilacinum and among Purpureocillium species.</title>
        <authorList>
            <person name="Yeh Z.-Y."/>
            <person name="Ni N.-T."/>
            <person name="Lo P.-H."/>
            <person name="Mushyakhwo K."/>
            <person name="Lin C.-F."/>
            <person name="Nai Y.-S."/>
        </authorList>
    </citation>
    <scope>NUCLEOTIDE SEQUENCE</scope>
    <source>
        <strain evidence="1">NCHU-NPUST-175</strain>
    </source>
</reference>
<dbReference type="Proteomes" id="UP001638806">
    <property type="component" value="Unassembled WGS sequence"/>
</dbReference>
<organism evidence="1 2">
    <name type="scientific">Purpureocillium lilacinum</name>
    <name type="common">Paecilomyces lilacinus</name>
    <dbReference type="NCBI Taxonomy" id="33203"/>
    <lineage>
        <taxon>Eukaryota</taxon>
        <taxon>Fungi</taxon>
        <taxon>Dikarya</taxon>
        <taxon>Ascomycota</taxon>
        <taxon>Pezizomycotina</taxon>
        <taxon>Sordariomycetes</taxon>
        <taxon>Hypocreomycetidae</taxon>
        <taxon>Hypocreales</taxon>
        <taxon>Ophiocordycipitaceae</taxon>
        <taxon>Purpureocillium</taxon>
    </lineage>
</organism>
<gene>
    <name evidence="1" type="ORF">ACCO45_012786</name>
</gene>
<name>A0ACC4D9P3_PURLI</name>
<proteinExistence type="predicted"/>
<accession>A0ACC4D9P3</accession>
<evidence type="ECO:0000313" key="2">
    <source>
        <dbReference type="Proteomes" id="UP001638806"/>
    </source>
</evidence>
<comment type="caution">
    <text evidence="1">The sequence shown here is derived from an EMBL/GenBank/DDBJ whole genome shotgun (WGS) entry which is preliminary data.</text>
</comment>
<sequence length="259" mass="29335">MGRQCFLLTLPLEIRMLIYEIVLEPDVFDFVDPTYTLTDQRHSARRIEGFNIVSVGTAPHRERDDLQRLARQQHDPWALVRICQQVRHETARKLAAVSLDNVFFSFYGFTSGDMSAWVERVAPHREQMQCYRAVSVSLNTMNAELKEHDDLVLPHSRTSDAPLGFHHDHHIGVRDAAVHLHRELVGVQCNLELLQGCLDAEEQFMVKNDSSSAGGSYAHGHDQRAGNAGYGSSRQGTVQRREAFVQVPRRGSCQGITEF</sequence>
<evidence type="ECO:0000313" key="1">
    <source>
        <dbReference type="EMBL" id="KAL3952843.1"/>
    </source>
</evidence>